<evidence type="ECO:0000256" key="9">
    <source>
        <dbReference type="SAM" id="Phobius"/>
    </source>
</evidence>
<organism evidence="11 12">
    <name type="scientific">Caenorhabditis bovis</name>
    <dbReference type="NCBI Taxonomy" id="2654633"/>
    <lineage>
        <taxon>Eukaryota</taxon>
        <taxon>Metazoa</taxon>
        <taxon>Ecdysozoa</taxon>
        <taxon>Nematoda</taxon>
        <taxon>Chromadorea</taxon>
        <taxon>Rhabditida</taxon>
        <taxon>Rhabditina</taxon>
        <taxon>Rhabditomorpha</taxon>
        <taxon>Rhabditoidea</taxon>
        <taxon>Rhabditidae</taxon>
        <taxon>Peloderinae</taxon>
        <taxon>Caenorhabditis</taxon>
    </lineage>
</organism>
<evidence type="ECO:0000256" key="6">
    <source>
        <dbReference type="ARBA" id="ARBA00022989"/>
    </source>
</evidence>
<keyword evidence="8 9" id="KW-0472">Membrane</keyword>
<dbReference type="AlphaFoldDB" id="A0A8S1EMS8"/>
<dbReference type="PANTHER" id="PTHR15959:SF0">
    <property type="entry name" value="SYNTAXIN-18"/>
    <property type="match status" value="1"/>
</dbReference>
<comment type="subcellular location">
    <subcellularLocation>
        <location evidence="1">Membrane</location>
        <topology evidence="1">Single-pass type IV membrane protein</topology>
    </subcellularLocation>
</comment>
<evidence type="ECO:0000256" key="8">
    <source>
        <dbReference type="ARBA" id="ARBA00023136"/>
    </source>
</evidence>
<dbReference type="GO" id="GO:0006890">
    <property type="term" value="P:retrograde vesicle-mediated transport, Golgi to endoplasmic reticulum"/>
    <property type="evidence" value="ECO:0007669"/>
    <property type="project" value="TreeGrafter"/>
</dbReference>
<keyword evidence="6 9" id="KW-1133">Transmembrane helix</keyword>
<dbReference type="Proteomes" id="UP000494206">
    <property type="component" value="Unassembled WGS sequence"/>
</dbReference>
<dbReference type="PROSITE" id="PS50192">
    <property type="entry name" value="T_SNARE"/>
    <property type="match status" value="1"/>
</dbReference>
<evidence type="ECO:0000256" key="4">
    <source>
        <dbReference type="ARBA" id="ARBA00022692"/>
    </source>
</evidence>
<keyword evidence="5" id="KW-0653">Protein transport</keyword>
<evidence type="ECO:0000313" key="11">
    <source>
        <dbReference type="EMBL" id="CAB3399100.1"/>
    </source>
</evidence>
<evidence type="ECO:0000256" key="3">
    <source>
        <dbReference type="ARBA" id="ARBA00022448"/>
    </source>
</evidence>
<feature type="transmembrane region" description="Helical" evidence="9">
    <location>
        <begin position="261"/>
        <end position="280"/>
    </location>
</feature>
<keyword evidence="7" id="KW-0175">Coiled coil</keyword>
<evidence type="ECO:0000259" key="10">
    <source>
        <dbReference type="PROSITE" id="PS50192"/>
    </source>
</evidence>
<dbReference type="InterPro" id="IPR000727">
    <property type="entry name" value="T_SNARE_dom"/>
</dbReference>
<feature type="domain" description="T-SNARE coiled-coil homology" evidence="10">
    <location>
        <begin position="190"/>
        <end position="252"/>
    </location>
</feature>
<sequence length="282" mass="33114">MTGADQTTNFRKLAAEIEQKFVRRHNEKPGRSRRVENRPSAAFVNLSMAILPLARELYEFRKMLEDKTQDYIFSTRSYSKMCDEEREELDDTVKIFLPQFGNFLNQLCVRIANADGLKNAVERNHLQRIQEGIQKFLKETTDFVTILRREHLKRVKDKNETLFDRVNSAEKDGHKFVYHLGLQEMALSEDLNISDRDDEIDKLEHQISEIQSLSSIFSEKIMDQERDIDVINDLALHTTENLIDGNEWIRKAITNSALRRVILLFCIIVLTFTLLFLDWYNP</sequence>
<evidence type="ECO:0000256" key="2">
    <source>
        <dbReference type="ARBA" id="ARBA00009063"/>
    </source>
</evidence>
<keyword evidence="4 9" id="KW-0812">Transmembrane</keyword>
<name>A0A8S1EMS8_9PELO</name>
<dbReference type="SUPFAM" id="SSF58038">
    <property type="entry name" value="SNARE fusion complex"/>
    <property type="match status" value="1"/>
</dbReference>
<protein>
    <recommendedName>
        <fullName evidence="10">t-SNARE coiled-coil homology domain-containing protein</fullName>
    </recommendedName>
</protein>
<comment type="caution">
    <text evidence="11">The sequence shown here is derived from an EMBL/GenBank/DDBJ whole genome shotgun (WGS) entry which is preliminary data.</text>
</comment>
<gene>
    <name evidence="11" type="ORF">CBOVIS_LOCUS2281</name>
</gene>
<evidence type="ECO:0000256" key="7">
    <source>
        <dbReference type="ARBA" id="ARBA00023054"/>
    </source>
</evidence>
<dbReference type="GO" id="GO:0031201">
    <property type="term" value="C:SNARE complex"/>
    <property type="evidence" value="ECO:0007669"/>
    <property type="project" value="TreeGrafter"/>
</dbReference>
<dbReference type="PANTHER" id="PTHR15959">
    <property type="entry name" value="SYNTAXIN-18"/>
    <property type="match status" value="1"/>
</dbReference>
<comment type="similarity">
    <text evidence="2">Belongs to the syntaxin family.</text>
</comment>
<dbReference type="OrthoDB" id="342981at2759"/>
<keyword evidence="12" id="KW-1185">Reference proteome</keyword>
<reference evidence="11 12" key="1">
    <citation type="submission" date="2020-04" db="EMBL/GenBank/DDBJ databases">
        <authorList>
            <person name="Laetsch R D."/>
            <person name="Stevens L."/>
            <person name="Kumar S."/>
            <person name="Blaxter L. M."/>
        </authorList>
    </citation>
    <scope>NUCLEOTIDE SEQUENCE [LARGE SCALE GENOMIC DNA]</scope>
</reference>
<dbReference type="GO" id="GO:0005783">
    <property type="term" value="C:endoplasmic reticulum"/>
    <property type="evidence" value="ECO:0007669"/>
    <property type="project" value="TreeGrafter"/>
</dbReference>
<dbReference type="GO" id="GO:0015031">
    <property type="term" value="P:protein transport"/>
    <property type="evidence" value="ECO:0007669"/>
    <property type="project" value="UniProtKB-KW"/>
</dbReference>
<dbReference type="Gene3D" id="1.20.5.110">
    <property type="match status" value="1"/>
</dbReference>
<evidence type="ECO:0000313" key="12">
    <source>
        <dbReference type="Proteomes" id="UP000494206"/>
    </source>
</evidence>
<dbReference type="EMBL" id="CADEPM010000001">
    <property type="protein sequence ID" value="CAB3399100.1"/>
    <property type="molecule type" value="Genomic_DNA"/>
</dbReference>
<keyword evidence="3" id="KW-0813">Transport</keyword>
<evidence type="ECO:0000256" key="1">
    <source>
        <dbReference type="ARBA" id="ARBA00004211"/>
    </source>
</evidence>
<evidence type="ECO:0000256" key="5">
    <source>
        <dbReference type="ARBA" id="ARBA00022927"/>
    </source>
</evidence>
<proteinExistence type="inferred from homology"/>
<accession>A0A8S1EMS8</accession>